<dbReference type="SUPFAM" id="SSF101386">
    <property type="entry name" value="all-alpha NTP pyrophosphatases"/>
    <property type="match status" value="1"/>
</dbReference>
<dbReference type="InterPro" id="IPR011551">
    <property type="entry name" value="NTP_PyrPHydrolase_MazG"/>
</dbReference>
<dbReference type="GO" id="GO:0046061">
    <property type="term" value="P:dATP catabolic process"/>
    <property type="evidence" value="ECO:0007669"/>
    <property type="project" value="TreeGrafter"/>
</dbReference>
<organism evidence="2 3">
    <name type="scientific">Beutenbergia cavernae (strain ATCC BAA-8 / DSM 12333 / CCUG 43141 / JCM 11478 / NBRC 16432 / NCIMB 13614 / HKI 0122)</name>
    <dbReference type="NCBI Taxonomy" id="471853"/>
    <lineage>
        <taxon>Bacteria</taxon>
        <taxon>Bacillati</taxon>
        <taxon>Actinomycetota</taxon>
        <taxon>Actinomycetes</taxon>
        <taxon>Micrococcales</taxon>
        <taxon>Beutenbergiaceae</taxon>
        <taxon>Beutenbergia</taxon>
    </lineage>
</organism>
<dbReference type="eggNOG" id="COG3956">
    <property type="taxonomic scope" value="Bacteria"/>
</dbReference>
<dbReference type="PANTHER" id="PTHR30522:SF0">
    <property type="entry name" value="NUCLEOSIDE TRIPHOSPHATE PYROPHOSPHOHYDROLASE"/>
    <property type="match status" value="1"/>
</dbReference>
<dbReference type="Proteomes" id="UP000007962">
    <property type="component" value="Chromosome"/>
</dbReference>
<dbReference type="GO" id="GO:0046047">
    <property type="term" value="P:TTP catabolic process"/>
    <property type="evidence" value="ECO:0007669"/>
    <property type="project" value="TreeGrafter"/>
</dbReference>
<dbReference type="GO" id="GO:0046076">
    <property type="term" value="P:dTTP catabolic process"/>
    <property type="evidence" value="ECO:0007669"/>
    <property type="project" value="TreeGrafter"/>
</dbReference>
<dbReference type="Pfam" id="PF03819">
    <property type="entry name" value="MazG"/>
    <property type="match status" value="1"/>
</dbReference>
<evidence type="ECO:0000313" key="3">
    <source>
        <dbReference type="Proteomes" id="UP000007962"/>
    </source>
</evidence>
<dbReference type="EMBL" id="CP001618">
    <property type="protein sequence ID" value="ACQ79278.1"/>
    <property type="molecule type" value="Genomic_DNA"/>
</dbReference>
<dbReference type="Gene3D" id="1.10.287.1080">
    <property type="entry name" value="MazG-like"/>
    <property type="match status" value="2"/>
</dbReference>
<dbReference type="GO" id="GO:0006203">
    <property type="term" value="P:dGTP catabolic process"/>
    <property type="evidence" value="ECO:0007669"/>
    <property type="project" value="TreeGrafter"/>
</dbReference>
<keyword evidence="3" id="KW-1185">Reference proteome</keyword>
<dbReference type="GO" id="GO:0046052">
    <property type="term" value="P:UTP catabolic process"/>
    <property type="evidence" value="ECO:0007669"/>
    <property type="project" value="TreeGrafter"/>
</dbReference>
<evidence type="ECO:0000313" key="2">
    <source>
        <dbReference type="EMBL" id="ACQ79278.1"/>
    </source>
</evidence>
<proteinExistence type="predicted"/>
<sequence>MNARATDSERAAAAFAELVVTMDRLRSPGGCPWDAEQTHASLAPYAIEEAYEVAEAAESGAGAALREELGDLLFQPVFQARIAQEGDDPWDIADVVEGLVAKLRFRHPHVFGRDGDDDDAEPAVDAAAVRGMWDELKAAEHEAKGNGRRGVLDGIPASLPALARAQKVMSRARKAGYAVGPDPDAPADDLTAEIGADVLAVVARAAALGVDAEAALRGQVRAVERQVLEAEAAAGG</sequence>
<dbReference type="KEGG" id="bcv:Bcav_1017"/>
<dbReference type="CDD" id="cd11528">
    <property type="entry name" value="NTP-PPase_MazG_Nterm"/>
    <property type="match status" value="1"/>
</dbReference>
<reference evidence="2 3" key="1">
    <citation type="journal article" date="2009" name="Stand. Genomic Sci.">
        <title>Complete genome sequence of Beutenbergia cavernae type strain (HKI 0122).</title>
        <authorList>
            <person name="Land M."/>
            <person name="Pukall R."/>
            <person name="Abt B."/>
            <person name="Goker M."/>
            <person name="Rohde M."/>
            <person name="Glavina Del Rio T."/>
            <person name="Tice H."/>
            <person name="Copeland A."/>
            <person name="Cheng J.F."/>
            <person name="Lucas S."/>
            <person name="Chen F."/>
            <person name="Nolan M."/>
            <person name="Bruce D."/>
            <person name="Goodwin L."/>
            <person name="Pitluck S."/>
            <person name="Ivanova N."/>
            <person name="Mavromatis K."/>
            <person name="Ovchinnikova G."/>
            <person name="Pati A."/>
            <person name="Chen A."/>
            <person name="Palaniappan K."/>
            <person name="Hauser L."/>
            <person name="Chang Y.J."/>
            <person name="Jefferies C.C."/>
            <person name="Saunders E."/>
            <person name="Brettin T."/>
            <person name="Detter J.C."/>
            <person name="Han C."/>
            <person name="Chain P."/>
            <person name="Bristow J."/>
            <person name="Eisen J.A."/>
            <person name="Markowitz V."/>
            <person name="Hugenholtz P."/>
            <person name="Kyrpides N.C."/>
            <person name="Klenk H.P."/>
            <person name="Lapidus A."/>
        </authorList>
    </citation>
    <scope>NUCLEOTIDE SEQUENCE [LARGE SCALE GENOMIC DNA]</scope>
    <source>
        <strain evidence="3">ATCC BAA-8 / DSM 12333 / NBRC 16432</strain>
    </source>
</reference>
<dbReference type="PANTHER" id="PTHR30522">
    <property type="entry name" value="NUCLEOSIDE TRIPHOSPHATE PYROPHOSPHOHYDROLASE"/>
    <property type="match status" value="1"/>
</dbReference>
<dbReference type="InterPro" id="IPR048015">
    <property type="entry name" value="NTP-PPase_MazG-like_N"/>
</dbReference>
<protein>
    <submittedName>
        <fullName evidence="2">MazG family protein</fullName>
    </submittedName>
</protein>
<feature type="domain" description="NTP pyrophosphohydrolase MazG-like" evidence="1">
    <location>
        <begin position="37"/>
        <end position="111"/>
    </location>
</feature>
<accession>C5C092</accession>
<gene>
    <name evidence="2" type="ordered locus">Bcav_1017</name>
</gene>
<dbReference type="InterPro" id="IPR004518">
    <property type="entry name" value="MazG-like_dom"/>
</dbReference>
<dbReference type="GO" id="GO:0046081">
    <property type="term" value="P:dUTP catabolic process"/>
    <property type="evidence" value="ECO:0007669"/>
    <property type="project" value="TreeGrafter"/>
</dbReference>
<name>C5C092_BEUC1</name>
<dbReference type="AlphaFoldDB" id="C5C092"/>
<dbReference type="HOGENOM" id="CLU_038356_0_2_11"/>
<evidence type="ECO:0000259" key="1">
    <source>
        <dbReference type="Pfam" id="PF03819"/>
    </source>
</evidence>
<dbReference type="RefSeq" id="WP_015881518.1">
    <property type="nucleotide sequence ID" value="NC_012669.1"/>
</dbReference>
<dbReference type="STRING" id="471853.Bcav_1017"/>
<dbReference type="GO" id="GO:0047429">
    <property type="term" value="F:nucleoside triphosphate diphosphatase activity"/>
    <property type="evidence" value="ECO:0007669"/>
    <property type="project" value="TreeGrafter"/>
</dbReference>